<dbReference type="Proteomes" id="UP001242480">
    <property type="component" value="Unassembled WGS sequence"/>
</dbReference>
<accession>A0ABU0J6A4</accession>
<dbReference type="PIRSF" id="PIRSF034285">
    <property type="entry name" value="UCP034285"/>
    <property type="match status" value="1"/>
</dbReference>
<dbReference type="Gene3D" id="3.40.50.300">
    <property type="entry name" value="P-loop containing nucleotide triphosphate hydrolases"/>
    <property type="match status" value="1"/>
</dbReference>
<proteinExistence type="predicted"/>
<dbReference type="RefSeq" id="WP_307272860.1">
    <property type="nucleotide sequence ID" value="NZ_JAUSVX010000004.1"/>
</dbReference>
<gene>
    <name evidence="1" type="ORF">QO011_002811</name>
</gene>
<comment type="caution">
    <text evidence="1">The sequence shown here is derived from an EMBL/GenBank/DDBJ whole genome shotgun (WGS) entry which is preliminary data.</text>
</comment>
<organism evidence="1 2">
    <name type="scientific">Labrys wisconsinensis</name>
    <dbReference type="NCBI Taxonomy" id="425677"/>
    <lineage>
        <taxon>Bacteria</taxon>
        <taxon>Pseudomonadati</taxon>
        <taxon>Pseudomonadota</taxon>
        <taxon>Alphaproteobacteria</taxon>
        <taxon>Hyphomicrobiales</taxon>
        <taxon>Xanthobacteraceae</taxon>
        <taxon>Labrys</taxon>
    </lineage>
</organism>
<protein>
    <submittedName>
        <fullName evidence="1">Protein ImuA</fullName>
    </submittedName>
</protein>
<dbReference type="InterPro" id="IPR027417">
    <property type="entry name" value="P-loop_NTPase"/>
</dbReference>
<keyword evidence="2" id="KW-1185">Reference proteome</keyword>
<evidence type="ECO:0000313" key="1">
    <source>
        <dbReference type="EMBL" id="MDQ0469795.1"/>
    </source>
</evidence>
<name>A0ABU0J6A4_9HYPH</name>
<reference evidence="1 2" key="1">
    <citation type="submission" date="2023-07" db="EMBL/GenBank/DDBJ databases">
        <title>Genomic Encyclopedia of Type Strains, Phase IV (KMG-IV): sequencing the most valuable type-strain genomes for metagenomic binning, comparative biology and taxonomic classification.</title>
        <authorList>
            <person name="Goeker M."/>
        </authorList>
    </citation>
    <scope>NUCLEOTIDE SEQUENCE [LARGE SCALE GENOMIC DNA]</scope>
    <source>
        <strain evidence="1 2">DSM 19619</strain>
    </source>
</reference>
<dbReference type="InterPro" id="IPR017026">
    <property type="entry name" value="ImuA"/>
</dbReference>
<dbReference type="SUPFAM" id="SSF52540">
    <property type="entry name" value="P-loop containing nucleoside triphosphate hydrolases"/>
    <property type="match status" value="1"/>
</dbReference>
<dbReference type="EMBL" id="JAUSVX010000004">
    <property type="protein sequence ID" value="MDQ0469795.1"/>
    <property type="molecule type" value="Genomic_DNA"/>
</dbReference>
<evidence type="ECO:0000313" key="2">
    <source>
        <dbReference type="Proteomes" id="UP001242480"/>
    </source>
</evidence>
<sequence length="281" mass="29833">MHCSLFVLAWTQIQSERSMPRAVPSPVSVEAGPDARGRAAILTELRRRLPQLETVAQGTQTLPFGLLRLDQALPRGGLALDALHEIVPETAADLGAALGFLCAILSRTNNEQSIVIVQGRADAAQRGQWHGHGLQALGLDPARLLLVQTGEDVETLWAMEEVLRSGAAAAVAGFPGPRGLDLKASRRLHLAAAQAGLPLFLVLSGAGASAAATRWRIGAAPAGRDRFGLVERWRWRAGLERCRNGRTGQWIVEWDHGAHRFSLAAALADPALPGGAAVHAA</sequence>